<dbReference type="Proteomes" id="UP000525078">
    <property type="component" value="Unassembled WGS sequence"/>
</dbReference>
<dbReference type="AlphaFoldDB" id="A0A7J6EP51"/>
<dbReference type="Gene3D" id="3.60.10.10">
    <property type="entry name" value="Endonuclease/exonuclease/phosphatase"/>
    <property type="match status" value="1"/>
</dbReference>
<gene>
    <name evidence="1" type="ORF">F8388_000052</name>
    <name evidence="2" type="ORF">G4B88_031177</name>
</gene>
<dbReference type="EMBL" id="JAATIQ010000084">
    <property type="protein sequence ID" value="KAF4386042.1"/>
    <property type="molecule type" value="Genomic_DNA"/>
</dbReference>
<name>A0A7J6EP51_CANSA</name>
<protein>
    <recommendedName>
        <fullName evidence="5">Endonuclease/exonuclease/phosphatase</fullName>
    </recommendedName>
</protein>
<comment type="caution">
    <text evidence="1">The sequence shown here is derived from an EMBL/GenBank/DDBJ whole genome shotgun (WGS) entry which is preliminary data.</text>
</comment>
<organism evidence="1 3">
    <name type="scientific">Cannabis sativa</name>
    <name type="common">Hemp</name>
    <name type="synonym">Marijuana</name>
    <dbReference type="NCBI Taxonomy" id="3483"/>
    <lineage>
        <taxon>Eukaryota</taxon>
        <taxon>Viridiplantae</taxon>
        <taxon>Streptophyta</taxon>
        <taxon>Embryophyta</taxon>
        <taxon>Tracheophyta</taxon>
        <taxon>Spermatophyta</taxon>
        <taxon>Magnoliopsida</taxon>
        <taxon>eudicotyledons</taxon>
        <taxon>Gunneridae</taxon>
        <taxon>Pentapetalae</taxon>
        <taxon>rosids</taxon>
        <taxon>fabids</taxon>
        <taxon>Rosales</taxon>
        <taxon>Cannabaceae</taxon>
        <taxon>Cannabis</taxon>
    </lineage>
</organism>
<dbReference type="Proteomes" id="UP000583929">
    <property type="component" value="Unassembled WGS sequence"/>
</dbReference>
<evidence type="ECO:0000313" key="3">
    <source>
        <dbReference type="Proteomes" id="UP000525078"/>
    </source>
</evidence>
<dbReference type="PANTHER" id="PTHR35218">
    <property type="entry name" value="RNASE H DOMAIN-CONTAINING PROTEIN"/>
    <property type="match status" value="1"/>
</dbReference>
<dbReference type="SUPFAM" id="SSF56219">
    <property type="entry name" value="DNase I-like"/>
    <property type="match status" value="1"/>
</dbReference>
<keyword evidence="4" id="KW-1185">Reference proteome</keyword>
<sequence length="183" mass="20548">MPKSSSFPISPKLSHVIVANALNKLSPRSGGGGKRKMDINGGLLLLWNDDWEVSVKSFTFGHIDALVKCPGRDLWRFTGFYGNPKARCRSESWRLLCRLKDLFDLPWVCGGDFNEILSINEKKGGSDRSMVAMTEFQNALDGCSLADLGQVRETQKELDDLLNVSAPLVRMEEVKRLEEIDWT</sequence>
<reference evidence="3 4" key="1">
    <citation type="journal article" date="2020" name="bioRxiv">
        <title>Sequence and annotation of 42 cannabis genomes reveals extensive copy number variation in cannabinoid synthesis and pathogen resistance genes.</title>
        <authorList>
            <person name="Mckernan K.J."/>
            <person name="Helbert Y."/>
            <person name="Kane L.T."/>
            <person name="Ebling H."/>
            <person name="Zhang L."/>
            <person name="Liu B."/>
            <person name="Eaton Z."/>
            <person name="Mclaughlin S."/>
            <person name="Kingan S."/>
            <person name="Baybayan P."/>
            <person name="Concepcion G."/>
            <person name="Jordan M."/>
            <person name="Riva A."/>
            <person name="Barbazuk W."/>
            <person name="Harkins T."/>
        </authorList>
    </citation>
    <scope>NUCLEOTIDE SEQUENCE [LARGE SCALE GENOMIC DNA]</scope>
    <source>
        <strain evidence="3 4">cv. Jamaican Lion 4</strain>
        <strain evidence="2">Father</strain>
        <strain evidence="1">Mother</strain>
        <tissue evidence="1">Leaf</tissue>
    </source>
</reference>
<accession>A0A7J6EP51</accession>
<dbReference type="EMBL" id="JAATIP010000207">
    <property type="protein sequence ID" value="KAF4360183.1"/>
    <property type="molecule type" value="Genomic_DNA"/>
</dbReference>
<evidence type="ECO:0008006" key="5">
    <source>
        <dbReference type="Google" id="ProtNLM"/>
    </source>
</evidence>
<evidence type="ECO:0000313" key="4">
    <source>
        <dbReference type="Proteomes" id="UP000583929"/>
    </source>
</evidence>
<dbReference type="PANTHER" id="PTHR35218:SF9">
    <property type="entry name" value="ENDONUCLEASE_EXONUCLEASE_PHOSPHATASE DOMAIN-CONTAINING PROTEIN"/>
    <property type="match status" value="1"/>
</dbReference>
<dbReference type="InterPro" id="IPR036691">
    <property type="entry name" value="Endo/exonu/phosph_ase_sf"/>
</dbReference>
<evidence type="ECO:0000313" key="2">
    <source>
        <dbReference type="EMBL" id="KAF4386042.1"/>
    </source>
</evidence>
<evidence type="ECO:0000313" key="1">
    <source>
        <dbReference type="EMBL" id="KAF4360183.1"/>
    </source>
</evidence>
<proteinExistence type="predicted"/>